<reference evidence="15" key="1">
    <citation type="submission" date="2022-11" db="UniProtKB">
        <authorList>
            <consortium name="WormBaseParasite"/>
        </authorList>
    </citation>
    <scope>IDENTIFICATION</scope>
</reference>
<dbReference type="WBParaSite" id="ACRNAN_scaffold3860.g23492.t1">
    <property type="protein sequence ID" value="ACRNAN_scaffold3860.g23492.t1"/>
    <property type="gene ID" value="ACRNAN_scaffold3860.g23492"/>
</dbReference>
<dbReference type="GO" id="GO:0035695">
    <property type="term" value="P:mitophagy by internal vacuole formation"/>
    <property type="evidence" value="ECO:0007669"/>
    <property type="project" value="TreeGrafter"/>
</dbReference>
<comment type="subcellular location">
    <subcellularLocation>
        <location evidence="3">Cytoplasm</location>
    </subcellularLocation>
    <subcellularLocation>
        <location evidence="2">Mitochondrion matrix</location>
    </subcellularLocation>
    <subcellularLocation>
        <location evidence="1">Mitochondrion outer membrane</location>
    </subcellularLocation>
</comment>
<keyword evidence="8" id="KW-0175">Coiled coil</keyword>
<evidence type="ECO:0000313" key="15">
    <source>
        <dbReference type="WBParaSite" id="ACRNAN_scaffold3860.g23492.t1"/>
    </source>
</evidence>
<accession>A0A914DSC6</accession>
<comment type="similarity">
    <text evidence="4">Belongs to the MIEAP family.</text>
</comment>
<dbReference type="Pfam" id="PF16026">
    <property type="entry name" value="MIEAP"/>
    <property type="match status" value="1"/>
</dbReference>
<evidence type="ECO:0000256" key="6">
    <source>
        <dbReference type="ARBA" id="ARBA00022490"/>
    </source>
</evidence>
<evidence type="ECO:0000259" key="13">
    <source>
        <dbReference type="Pfam" id="PF16026"/>
    </source>
</evidence>
<evidence type="ECO:0000256" key="8">
    <source>
        <dbReference type="ARBA" id="ARBA00023054"/>
    </source>
</evidence>
<dbReference type="GO" id="GO:0005759">
    <property type="term" value="C:mitochondrial matrix"/>
    <property type="evidence" value="ECO:0007669"/>
    <property type="project" value="UniProtKB-SubCell"/>
</dbReference>
<evidence type="ECO:0000256" key="10">
    <source>
        <dbReference type="ARBA" id="ARBA00023128"/>
    </source>
</evidence>
<evidence type="ECO:0000256" key="2">
    <source>
        <dbReference type="ARBA" id="ARBA00004305"/>
    </source>
</evidence>
<dbReference type="Proteomes" id="UP000887540">
    <property type="component" value="Unplaced"/>
</dbReference>
<evidence type="ECO:0000256" key="1">
    <source>
        <dbReference type="ARBA" id="ARBA00004294"/>
    </source>
</evidence>
<dbReference type="InterPro" id="IPR026169">
    <property type="entry name" value="MIEAP"/>
</dbReference>
<keyword evidence="11" id="KW-0472">Membrane</keyword>
<dbReference type="PANTHER" id="PTHR21771:SF1">
    <property type="entry name" value="MITOCHONDRIA-EATING PROTEIN"/>
    <property type="match status" value="1"/>
</dbReference>
<proteinExistence type="inferred from homology"/>
<evidence type="ECO:0000256" key="11">
    <source>
        <dbReference type="ARBA" id="ARBA00023136"/>
    </source>
</evidence>
<dbReference type="GO" id="GO:0035694">
    <property type="term" value="P:mitochondrial protein catabolic process"/>
    <property type="evidence" value="ECO:0007669"/>
    <property type="project" value="InterPro"/>
</dbReference>
<evidence type="ECO:0000256" key="5">
    <source>
        <dbReference type="ARBA" id="ARBA00019863"/>
    </source>
</evidence>
<dbReference type="AlphaFoldDB" id="A0A914DSC6"/>
<dbReference type="InterPro" id="IPR031981">
    <property type="entry name" value="MIEAP_C"/>
</dbReference>
<organism evidence="14 15">
    <name type="scientific">Acrobeloides nanus</name>
    <dbReference type="NCBI Taxonomy" id="290746"/>
    <lineage>
        <taxon>Eukaryota</taxon>
        <taxon>Metazoa</taxon>
        <taxon>Ecdysozoa</taxon>
        <taxon>Nematoda</taxon>
        <taxon>Chromadorea</taxon>
        <taxon>Rhabditida</taxon>
        <taxon>Tylenchina</taxon>
        <taxon>Cephalobomorpha</taxon>
        <taxon>Cephaloboidea</taxon>
        <taxon>Cephalobidae</taxon>
        <taxon>Acrobeloides</taxon>
    </lineage>
</organism>
<sequence length="604" mass="69842">MIQLVESETDPIDAVSLQHLTDQVRALDIDDLETFLKIIPPTSELIKSIPQSLQLLDAIYEKCDKLKADSDAPTILRYLEPRQVLNRILWWLALTQQSTTPRTSVRYGSSITNENEFFQFTVQKGHIKSILGVIQREAPEILEEIIGERMQMASCLESLGCHGLVNCSDGGMIRLFHAVFLESEKHYEKVKAVSTRIKELHKRKALMNEGANHQLSLNLKLSEVFDRLKQNELIEMILNDLLNSNHLASLLRIVRKRVRSDKLLISLFNQYNNSRPTGFAICEVDPIVAKLIVAFKHAYNQLYAMIPSSSSTSSDSGNVHDDSDLHFSVTLDEEDLQADSMQSHNGPQYYMDRSASILDRGNELISRKSSERVVPIIAIGDRFYEEDRWVTLPMYSSSEQVDSLVQRFANLYLRQKKEIMETLNRLPEFVKEENPGRIQLKTMLSVVVLTYHSVKEGVKAKYHQVYETLDIQPENTSETDLLFELSIYRMLHRRAKSERGMIRNAKEVADKIWETLFDFPSLKTCTRFNRFLLECVDIIWDLVAGIDGRLPRIRVEYEWRRFDDRLHVRHHMSNVYSQEIRQCLWPALINIQDDKCLLKAIVVT</sequence>
<protein>
    <recommendedName>
        <fullName evidence="5">Mitochondria-eating protein</fullName>
    </recommendedName>
    <alternativeName>
        <fullName evidence="12">Spermatogenesis-associated protein 18</fullName>
    </alternativeName>
</protein>
<keyword evidence="9" id="KW-0446">Lipid-binding</keyword>
<evidence type="ECO:0000256" key="3">
    <source>
        <dbReference type="ARBA" id="ARBA00004496"/>
    </source>
</evidence>
<keyword evidence="14" id="KW-1185">Reference proteome</keyword>
<evidence type="ECO:0000256" key="4">
    <source>
        <dbReference type="ARBA" id="ARBA00008233"/>
    </source>
</evidence>
<keyword evidence="10" id="KW-0496">Mitochondrion</keyword>
<evidence type="ECO:0000313" key="14">
    <source>
        <dbReference type="Proteomes" id="UP000887540"/>
    </source>
</evidence>
<dbReference type="GO" id="GO:0008289">
    <property type="term" value="F:lipid binding"/>
    <property type="evidence" value="ECO:0007669"/>
    <property type="project" value="UniProtKB-KW"/>
</dbReference>
<keyword evidence="6" id="KW-0963">Cytoplasm</keyword>
<keyword evidence="7" id="KW-1000">Mitochondrion outer membrane</keyword>
<dbReference type="GO" id="GO:0005741">
    <property type="term" value="C:mitochondrial outer membrane"/>
    <property type="evidence" value="ECO:0007669"/>
    <property type="project" value="UniProtKB-SubCell"/>
</dbReference>
<dbReference type="PANTHER" id="PTHR21771">
    <property type="entry name" value="MITOCHONDRIA-EATING PROTEIN-RELATED"/>
    <property type="match status" value="1"/>
</dbReference>
<evidence type="ECO:0000256" key="9">
    <source>
        <dbReference type="ARBA" id="ARBA00023121"/>
    </source>
</evidence>
<name>A0A914DSC6_9BILA</name>
<evidence type="ECO:0000256" key="12">
    <source>
        <dbReference type="ARBA" id="ARBA00032687"/>
    </source>
</evidence>
<evidence type="ECO:0000256" key="7">
    <source>
        <dbReference type="ARBA" id="ARBA00022787"/>
    </source>
</evidence>
<feature type="domain" description="Mitochondria-eating protein C-terminal" evidence="13">
    <location>
        <begin position="402"/>
        <end position="604"/>
    </location>
</feature>